<name>A0AA36J934_9DINO</name>
<dbReference type="AlphaFoldDB" id="A0AA36J934"/>
<evidence type="ECO:0000313" key="1">
    <source>
        <dbReference type="EMBL" id="CAJ1400738.1"/>
    </source>
</evidence>
<gene>
    <name evidence="1" type="ORF">EVOR1521_LOCUS24031</name>
</gene>
<keyword evidence="2" id="KW-1185">Reference proteome</keyword>
<sequence length="203" mass="22102">MAPTLVLTPAEKTSEAFVVPTAVSLKAHEARLAVPYKRDILRPCDASSTAVSASASERPRGSLWDSERMVEAKVAKTSKPEREIVTSVDDWYDLGALFGCFTAAKAAEKESGAFVVPTAVSLKAHEARLAVPYKRDILRPCDASSTAVSVSASERPRGSFWDSERMVEAKVAETSKPEREIVTSVDDWYDLGALFGCFTARER</sequence>
<organism evidence="1 2">
    <name type="scientific">Effrenium voratum</name>
    <dbReference type="NCBI Taxonomy" id="2562239"/>
    <lineage>
        <taxon>Eukaryota</taxon>
        <taxon>Sar</taxon>
        <taxon>Alveolata</taxon>
        <taxon>Dinophyceae</taxon>
        <taxon>Suessiales</taxon>
        <taxon>Symbiodiniaceae</taxon>
        <taxon>Effrenium</taxon>
    </lineage>
</organism>
<protein>
    <submittedName>
        <fullName evidence="1">Uncharacterized protein</fullName>
    </submittedName>
</protein>
<comment type="caution">
    <text evidence="1">The sequence shown here is derived from an EMBL/GenBank/DDBJ whole genome shotgun (WGS) entry which is preliminary data.</text>
</comment>
<reference evidence="1" key="1">
    <citation type="submission" date="2023-08" db="EMBL/GenBank/DDBJ databases">
        <authorList>
            <person name="Chen Y."/>
            <person name="Shah S."/>
            <person name="Dougan E. K."/>
            <person name="Thang M."/>
            <person name="Chan C."/>
        </authorList>
    </citation>
    <scope>NUCLEOTIDE SEQUENCE</scope>
</reference>
<dbReference type="EMBL" id="CAUJNA010003383">
    <property type="protein sequence ID" value="CAJ1400738.1"/>
    <property type="molecule type" value="Genomic_DNA"/>
</dbReference>
<accession>A0AA36J934</accession>
<proteinExistence type="predicted"/>
<evidence type="ECO:0000313" key="2">
    <source>
        <dbReference type="Proteomes" id="UP001178507"/>
    </source>
</evidence>
<dbReference type="Proteomes" id="UP001178507">
    <property type="component" value="Unassembled WGS sequence"/>
</dbReference>